<evidence type="ECO:0000259" key="4">
    <source>
        <dbReference type="SMART" id="SM00487"/>
    </source>
</evidence>
<name>F0XMB1_GROCL</name>
<organism evidence="6">
    <name type="scientific">Grosmannia clavigera (strain kw1407 / UAMH 11150)</name>
    <name type="common">Blue stain fungus</name>
    <name type="synonym">Graphiocladiella clavigera</name>
    <dbReference type="NCBI Taxonomy" id="655863"/>
    <lineage>
        <taxon>Eukaryota</taxon>
        <taxon>Fungi</taxon>
        <taxon>Dikarya</taxon>
        <taxon>Ascomycota</taxon>
        <taxon>Pezizomycotina</taxon>
        <taxon>Sordariomycetes</taxon>
        <taxon>Sordariomycetidae</taxon>
        <taxon>Ophiostomatales</taxon>
        <taxon>Ophiostomataceae</taxon>
        <taxon>Leptographium</taxon>
    </lineage>
</organism>
<keyword evidence="5" id="KW-0378">Hydrolase</keyword>
<dbReference type="AlphaFoldDB" id="F0XMB1"/>
<feature type="region of interest" description="Disordered" evidence="3">
    <location>
        <begin position="46"/>
        <end position="80"/>
    </location>
</feature>
<keyword evidence="5" id="KW-0347">Helicase</keyword>
<dbReference type="GO" id="GO:0005524">
    <property type="term" value="F:ATP binding"/>
    <property type="evidence" value="ECO:0007669"/>
    <property type="project" value="InterPro"/>
</dbReference>
<reference evidence="5 6" key="1">
    <citation type="journal article" date="2011" name="Proc. Natl. Acad. Sci. U.S.A.">
        <title>Genome and transcriptome analyses of the mountain pine beetle-fungal symbiont Grosmannia clavigera, a lodgepole pine pathogen.</title>
        <authorList>
            <person name="DiGuistini S."/>
            <person name="Wang Y."/>
            <person name="Liao N.Y."/>
            <person name="Taylor G."/>
            <person name="Tanguay P."/>
            <person name="Feau N."/>
            <person name="Henrissat B."/>
            <person name="Chan S.K."/>
            <person name="Hesse-Orce U."/>
            <person name="Alamouti S.M."/>
            <person name="Tsui C.K.M."/>
            <person name="Docking R.T."/>
            <person name="Levasseur A."/>
            <person name="Haridas S."/>
            <person name="Robertson G."/>
            <person name="Birol I."/>
            <person name="Holt R.A."/>
            <person name="Marra M.A."/>
            <person name="Hamelin R.C."/>
            <person name="Hirst M."/>
            <person name="Jones S.J.M."/>
            <person name="Bohlmann J."/>
            <person name="Breuil C."/>
        </authorList>
    </citation>
    <scope>NUCLEOTIDE SEQUENCE [LARGE SCALE GENOMIC DNA]</scope>
    <source>
        <strain evidence="6">kw1407 / UAMH 11150</strain>
    </source>
</reference>
<dbReference type="GO" id="GO:0061630">
    <property type="term" value="F:ubiquitin protein ligase activity"/>
    <property type="evidence" value="ECO:0007669"/>
    <property type="project" value="TreeGrafter"/>
</dbReference>
<dbReference type="eggNOG" id="KOG0298">
    <property type="taxonomic scope" value="Eukaryota"/>
</dbReference>
<dbReference type="RefSeq" id="XP_014170743.1">
    <property type="nucleotide sequence ID" value="XM_014315268.1"/>
</dbReference>
<accession>F0XMB1</accession>
<dbReference type="GO" id="GO:0005634">
    <property type="term" value="C:nucleus"/>
    <property type="evidence" value="ECO:0007669"/>
    <property type="project" value="TreeGrafter"/>
</dbReference>
<dbReference type="GO" id="GO:0006974">
    <property type="term" value="P:DNA damage response"/>
    <property type="evidence" value="ECO:0007669"/>
    <property type="project" value="TreeGrafter"/>
</dbReference>
<evidence type="ECO:0000256" key="1">
    <source>
        <dbReference type="ARBA" id="ARBA00022741"/>
    </source>
</evidence>
<dbReference type="InterPro" id="IPR027417">
    <property type="entry name" value="P-loop_NTPase"/>
</dbReference>
<feature type="region of interest" description="Disordered" evidence="3">
    <location>
        <begin position="1"/>
        <end position="31"/>
    </location>
</feature>
<evidence type="ECO:0000313" key="5">
    <source>
        <dbReference type="EMBL" id="EFX01261.1"/>
    </source>
</evidence>
<dbReference type="InterPro" id="IPR000330">
    <property type="entry name" value="SNF2_N"/>
</dbReference>
<dbReference type="InterPro" id="IPR038718">
    <property type="entry name" value="SNF2-like_sf"/>
</dbReference>
<feature type="compositionally biased region" description="Basic and acidic residues" evidence="3">
    <location>
        <begin position="46"/>
        <end position="79"/>
    </location>
</feature>
<dbReference type="InParanoid" id="F0XMB1"/>
<dbReference type="OrthoDB" id="5330228at2759"/>
<gene>
    <name evidence="5" type="ORF">CMQ_6203</name>
</gene>
<proteinExistence type="predicted"/>
<keyword evidence="6" id="KW-1185">Reference proteome</keyword>
<dbReference type="GO" id="GO:0004386">
    <property type="term" value="F:helicase activity"/>
    <property type="evidence" value="ECO:0007669"/>
    <property type="project" value="UniProtKB-KW"/>
</dbReference>
<dbReference type="HOGENOM" id="CLU_553411_0_0_1"/>
<evidence type="ECO:0000256" key="3">
    <source>
        <dbReference type="SAM" id="MobiDB-lite"/>
    </source>
</evidence>
<dbReference type="Proteomes" id="UP000007796">
    <property type="component" value="Unassembled WGS sequence"/>
</dbReference>
<feature type="domain" description="Helicase ATP-binding" evidence="4">
    <location>
        <begin position="270"/>
        <end position="544"/>
    </location>
</feature>
<feature type="compositionally biased region" description="Low complexity" evidence="3">
    <location>
        <begin position="1"/>
        <end position="27"/>
    </location>
</feature>
<dbReference type="Gene3D" id="3.40.50.10810">
    <property type="entry name" value="Tandem AAA-ATPase domain"/>
    <property type="match status" value="1"/>
</dbReference>
<keyword evidence="2" id="KW-0067">ATP-binding</keyword>
<evidence type="ECO:0000256" key="2">
    <source>
        <dbReference type="ARBA" id="ARBA00022840"/>
    </source>
</evidence>
<sequence length="544" mass="60265">MPPGRSTSKATRSSRSQPPPQAASIPPFQDVGPLIDFIDHLLSIAHDDSDESNKSLGKERSEQDERPAKRSKSDCHVDDPYIPVSRRSLAVTKSSSRRGSVAEEATSRNAIRFFDFVYRENDGLTITARDRRRVNAKVTLTPNELGPLDAKDVLMLKAANKIGPDPPEPGRFWTSVCLEVRLTEGQATLAVNLELRWNTNISVDGSLHLEPQRELRQHMLAAFFPGIPLDRPPDRRGAEQFGSPQDFYEAAHVPSKSEYGEIESMRVPALTANLFPFQRRAVGWLLHREGAQWTTNCGNGNPGVIPYQPPSDQQAFMHFIRTVDADGESCFVSSLFGVVTRDPAVFEANERAIRGGILSEEMGLGKTVETISLILLHRRPPVSTLSPAVSPSATQVPRPIGATLIVTPPALRSQWISELKQHAPGFKVMVYEGMRKSCPDEASEAAMVEKFAVHDVVITTYGDLRSELHFAVEPPQRNLRGERKRPRPRSPLVQLSWWRVCLDEAQEIESGVSNAATIVRVVPRVNAWGVTGTPVKDDIQGKYS</sequence>
<dbReference type="GeneID" id="25979611"/>
<dbReference type="InterPro" id="IPR052583">
    <property type="entry name" value="ATP-helicase/E3_Ub-Ligase"/>
</dbReference>
<dbReference type="GO" id="GO:0000209">
    <property type="term" value="P:protein polyubiquitination"/>
    <property type="evidence" value="ECO:0007669"/>
    <property type="project" value="TreeGrafter"/>
</dbReference>
<dbReference type="PANTHER" id="PTHR45865:SF1">
    <property type="entry name" value="E3 UBIQUITIN-PROTEIN LIGASE SHPRH"/>
    <property type="match status" value="1"/>
</dbReference>
<dbReference type="SMART" id="SM00487">
    <property type="entry name" value="DEXDc"/>
    <property type="match status" value="1"/>
</dbReference>
<dbReference type="STRING" id="655863.F0XMB1"/>
<dbReference type="PANTHER" id="PTHR45865">
    <property type="entry name" value="E3 UBIQUITIN-PROTEIN LIGASE SHPRH FAMILY MEMBER"/>
    <property type="match status" value="1"/>
</dbReference>
<evidence type="ECO:0000313" key="6">
    <source>
        <dbReference type="Proteomes" id="UP000007796"/>
    </source>
</evidence>
<dbReference type="InterPro" id="IPR014001">
    <property type="entry name" value="Helicase_ATP-bd"/>
</dbReference>
<protein>
    <submittedName>
        <fullName evidence="5">Snf2 family helicase</fullName>
    </submittedName>
</protein>
<dbReference type="Pfam" id="PF00176">
    <property type="entry name" value="SNF2-rel_dom"/>
    <property type="match status" value="1"/>
</dbReference>
<keyword evidence="1" id="KW-0547">Nucleotide-binding</keyword>
<dbReference type="SUPFAM" id="SSF52540">
    <property type="entry name" value="P-loop containing nucleoside triphosphate hydrolases"/>
    <property type="match status" value="1"/>
</dbReference>
<dbReference type="EMBL" id="GL629794">
    <property type="protein sequence ID" value="EFX01261.1"/>
    <property type="molecule type" value="Genomic_DNA"/>
</dbReference>